<dbReference type="Gene3D" id="3.90.70.10">
    <property type="entry name" value="Cysteine proteinases"/>
    <property type="match status" value="2"/>
</dbReference>
<dbReference type="EMBL" id="AP012204">
    <property type="protein sequence ID" value="BAK37548.1"/>
    <property type="molecule type" value="Genomic_DNA"/>
</dbReference>
<accession>F5XTU9</accession>
<dbReference type="RefSeq" id="WP_013865382.1">
    <property type="nucleotide sequence ID" value="NC_015635.1"/>
</dbReference>
<dbReference type="OrthoDB" id="5289073at2"/>
<evidence type="ECO:0000313" key="1">
    <source>
        <dbReference type="EMBL" id="BAK37548.1"/>
    </source>
</evidence>
<gene>
    <name evidence="1" type="ordered locus">MLP_45340</name>
</gene>
<dbReference type="InterPro" id="IPR038765">
    <property type="entry name" value="Papain-like_cys_pep_sf"/>
</dbReference>
<sequence length="283" mass="30924">MATYVKVFSNPTDPRLGRNVGHDPRSWNYAYAAADVSKLSSARHQSNIPTLDQGNIGSCTGNAATKCLSYQPFWSQPVVQAVIGSDPAANEAYAVGVYSDATKIDSYPGTYPPNDTGSDGLSVATVLKSRGLISGYQHAFSLEALLTALAEQPVIVGTEWRQNMFQPAPDGRQRITGKVAGGHEYCLDQLDVENERVWMQNSWGDSWGVQGRAYFTWDDMRKLLEASGDCTIFAPLQSPPPPPAPADPQTEFVAAAKTWLSFRHTSKQNVAFASDLRRYLDTL</sequence>
<dbReference type="KEGG" id="mph:MLP_45340"/>
<evidence type="ECO:0000313" key="2">
    <source>
        <dbReference type="Proteomes" id="UP000007947"/>
    </source>
</evidence>
<evidence type="ECO:0008006" key="3">
    <source>
        <dbReference type="Google" id="ProtNLM"/>
    </source>
</evidence>
<protein>
    <recommendedName>
        <fullName evidence="3">Peptidase C1A papain C-terminal domain-containing protein</fullName>
    </recommendedName>
</protein>
<dbReference type="HOGENOM" id="CLU_982858_0_0_11"/>
<dbReference type="STRING" id="1032480.MLP_45340"/>
<dbReference type="SUPFAM" id="SSF54001">
    <property type="entry name" value="Cysteine proteinases"/>
    <property type="match status" value="1"/>
</dbReference>
<reference evidence="1 2" key="1">
    <citation type="submission" date="2011-05" db="EMBL/GenBank/DDBJ databases">
        <title>Whole genome sequence of Microlunatus phosphovorus NM-1.</title>
        <authorList>
            <person name="Hosoyama A."/>
            <person name="Sasaki K."/>
            <person name="Harada T."/>
            <person name="Igarashi R."/>
            <person name="Kawakoshi A."/>
            <person name="Sasagawa M."/>
            <person name="Fukada J."/>
            <person name="Nakamura S."/>
            <person name="Katano Y."/>
            <person name="Hanada S."/>
            <person name="Kamagata Y."/>
            <person name="Nakamura N."/>
            <person name="Yamazaki S."/>
            <person name="Fujita N."/>
        </authorList>
    </citation>
    <scope>NUCLEOTIDE SEQUENCE [LARGE SCALE GENOMIC DNA]</scope>
    <source>
        <strain evidence="2">ATCC 700054 / DSM 10555 / JCM 9379 / NBRC 101784 / NCIMB 13414 / VKM Ac-1990 / NM-1</strain>
    </source>
</reference>
<name>F5XTU9_MICPN</name>
<dbReference type="eggNOG" id="ENOG5033VMF">
    <property type="taxonomic scope" value="Bacteria"/>
</dbReference>
<dbReference type="AlphaFoldDB" id="F5XTU9"/>
<proteinExistence type="predicted"/>
<keyword evidence="2" id="KW-1185">Reference proteome</keyword>
<dbReference type="Proteomes" id="UP000007947">
    <property type="component" value="Chromosome"/>
</dbReference>
<organism evidence="1 2">
    <name type="scientific">Microlunatus phosphovorus (strain ATCC 700054 / DSM 10555 / JCM 9379 / NBRC 101784 / NCIMB 13414 / VKM Ac-1990 / NM-1)</name>
    <dbReference type="NCBI Taxonomy" id="1032480"/>
    <lineage>
        <taxon>Bacteria</taxon>
        <taxon>Bacillati</taxon>
        <taxon>Actinomycetota</taxon>
        <taxon>Actinomycetes</taxon>
        <taxon>Propionibacteriales</taxon>
        <taxon>Propionibacteriaceae</taxon>
        <taxon>Microlunatus</taxon>
    </lineage>
</organism>